<dbReference type="Gene3D" id="2.60.120.920">
    <property type="match status" value="1"/>
</dbReference>
<dbReference type="PROSITE" id="PS50188">
    <property type="entry name" value="B302_SPRY"/>
    <property type="match status" value="1"/>
</dbReference>
<dbReference type="SMART" id="SM00589">
    <property type="entry name" value="PRY"/>
    <property type="match status" value="1"/>
</dbReference>
<dbReference type="InterPro" id="IPR029495">
    <property type="entry name" value="NACHT-assoc"/>
</dbReference>
<evidence type="ECO:0000313" key="10">
    <source>
        <dbReference type="Ensembl" id="ENSGACP00000059358.1"/>
    </source>
</evidence>
<feature type="compositionally biased region" description="Polar residues" evidence="7">
    <location>
        <begin position="112"/>
        <end position="124"/>
    </location>
</feature>
<dbReference type="SUPFAM" id="SSF49899">
    <property type="entry name" value="Concanavalin A-like lectins/glucanases"/>
    <property type="match status" value="1"/>
</dbReference>
<dbReference type="Pfam" id="PF05729">
    <property type="entry name" value="NACHT"/>
    <property type="match status" value="1"/>
</dbReference>
<reference evidence="10 11" key="1">
    <citation type="journal article" date="2021" name="G3 (Bethesda)">
        <title>Improved contiguity of the threespine stickleback genome using long-read sequencing.</title>
        <authorList>
            <person name="Nath S."/>
            <person name="Shaw D.E."/>
            <person name="White M.A."/>
        </authorList>
    </citation>
    <scope>NUCLEOTIDE SEQUENCE [LARGE SCALE GENOMIC DNA]</scope>
    <source>
        <strain evidence="10 11">Lake Benthic</strain>
    </source>
</reference>
<dbReference type="PANTHER" id="PTHR24106">
    <property type="entry name" value="NACHT, LRR AND CARD DOMAINS-CONTAINING"/>
    <property type="match status" value="1"/>
</dbReference>
<reference evidence="10" key="2">
    <citation type="submission" date="2025-08" db="UniProtKB">
        <authorList>
            <consortium name="Ensembl"/>
        </authorList>
    </citation>
    <scope>IDENTIFICATION</scope>
</reference>
<dbReference type="InterPro" id="IPR006574">
    <property type="entry name" value="PRY"/>
</dbReference>
<comment type="subcellular location">
    <subcellularLocation>
        <location evidence="1">Cytoplasm</location>
    </subcellularLocation>
</comment>
<dbReference type="Pfam" id="PF17776">
    <property type="entry name" value="NLRC4_HD2"/>
    <property type="match status" value="1"/>
</dbReference>
<feature type="region of interest" description="Disordered" evidence="7">
    <location>
        <begin position="101"/>
        <end position="124"/>
    </location>
</feature>
<evidence type="ECO:0000256" key="1">
    <source>
        <dbReference type="ARBA" id="ARBA00004496"/>
    </source>
</evidence>
<keyword evidence="5" id="KW-0547">Nucleotide-binding</keyword>
<dbReference type="InterPro" id="IPR007111">
    <property type="entry name" value="NACHT_NTPase"/>
</dbReference>
<dbReference type="InterPro" id="IPR051261">
    <property type="entry name" value="NLR"/>
</dbReference>
<protein>
    <recommendedName>
        <fullName evidence="12">B30.2/SPRY domain-containing protein</fullName>
    </recommendedName>
</protein>
<dbReference type="AlphaFoldDB" id="A0AAQ4R903"/>
<dbReference type="GeneTree" id="ENSGT01120000271898"/>
<dbReference type="Pfam" id="PF17779">
    <property type="entry name" value="WHD_NOD2"/>
    <property type="match status" value="1"/>
</dbReference>
<feature type="domain" description="B30.2/SPRY" evidence="8">
    <location>
        <begin position="804"/>
        <end position="998"/>
    </location>
</feature>
<dbReference type="PROSITE" id="PS50837">
    <property type="entry name" value="NACHT"/>
    <property type="match status" value="1"/>
</dbReference>
<dbReference type="SMART" id="SM01288">
    <property type="entry name" value="FISNA"/>
    <property type="match status" value="1"/>
</dbReference>
<sequence length="998" mass="113965">MNQAEDPEDGVPPSEAPLCGEHDSQTKAQRTHQRPGPGLGPSCVSMKSNQSMDRPLAFKDVGPSVDASSHQQRGKSPEPRCVSIKSDQSIDRWITFKDGRRSYDPEEDQESSEVPSGPSAQQHQTHLDSIFMLLEENILTFVKNELKKIQKVLSSDYPECLEKENEEVLDEEQRRSREAFVKISVHFLRRMKEEELAERLQSRLPAAVCQRELKSDLKRKFQCVFEGITKAGNTTLLNEIYTELYITEGGTAEVNEEHEVRQIETASRRPARPETTIRQEDLLKASAGGEEPIRTVMTKGVAGIGKTVLTQKFTLDWAEDKDHQDIQFTFPFTFRELNVLREKKFSLVELVHHFFSETRAAGICRLEEFQVVFIFDGLDECRFPLDFHNNEILTDVTESASVDVLLTNLIRGMLLPFARLWITTRPAAANQIPPECVGMVTEVRGFTDPQKEEYFRKRFRDKKQARSIISHIKTSQSLHIMCHIPVFCWITATVLEEVLKTREGGELPKTLTEMYIHFLVVQSKLKKVKYDGGAETDPHWSPESRKMIESLGKLAFDQLQKGNLIFYESDLTECGIDIRAASVYSGVFTQIFREERGLYQDKVFCFVHLSVQEFLAALHVHLTFFSSRVNLLSEEQTTSLRSKVFRDKPKPKRLYQSAVDEALQSRNGHLDLFLRFLLGLSLETNQTLLRGLLTKTGSRSQTNWRTVQYIKEKISEDVSPEKSINLFHCLNELNDGSLVEEIQQSLRSRRLSTEELSPSQWSALVFILLSSEEDLEVFDLKKYSASEEALLRLLPVVKASNKVLVEPDGVRWLRPGLRKYSCELTIDTNTVNKQLKLSDNNRKVTRVMEDQSHPDHPDRFDSCPQLLCRTGLTGRCYWEVEWRGRVIVSVSYRGIRRKGISRDCWFGHNDQSWILNCSDGGYYVCHNKTRTHITSSSSSSGRVAVYVDCPAGSLSFYRVSSDTLIHLHTFSTTFTEPLYPGFLFRSYGSGSSVSLCPL</sequence>
<feature type="region of interest" description="Disordered" evidence="7">
    <location>
        <begin position="1"/>
        <end position="84"/>
    </location>
</feature>
<dbReference type="Pfam" id="PF00622">
    <property type="entry name" value="SPRY"/>
    <property type="match status" value="1"/>
</dbReference>
<dbReference type="Pfam" id="PF13765">
    <property type="entry name" value="PRY"/>
    <property type="match status" value="1"/>
</dbReference>
<dbReference type="PRINTS" id="PR01407">
    <property type="entry name" value="BUTYPHLNCDUF"/>
</dbReference>
<dbReference type="InterPro" id="IPR003879">
    <property type="entry name" value="Butyrophylin_SPRY"/>
</dbReference>
<dbReference type="FunFam" id="3.40.50.300:FF:001524">
    <property type="entry name" value="Si:dkey-126g1.7"/>
    <property type="match status" value="1"/>
</dbReference>
<keyword evidence="6" id="KW-0067">ATP-binding</keyword>
<proteinExistence type="predicted"/>
<dbReference type="InterPro" id="IPR001870">
    <property type="entry name" value="B30.2/SPRY"/>
</dbReference>
<evidence type="ECO:0000256" key="4">
    <source>
        <dbReference type="ARBA" id="ARBA00022737"/>
    </source>
</evidence>
<reference evidence="10" key="3">
    <citation type="submission" date="2025-09" db="UniProtKB">
        <authorList>
            <consortium name="Ensembl"/>
        </authorList>
    </citation>
    <scope>IDENTIFICATION</scope>
</reference>
<evidence type="ECO:0008006" key="12">
    <source>
        <dbReference type="Google" id="ProtNLM"/>
    </source>
</evidence>
<dbReference type="InterPro" id="IPR041075">
    <property type="entry name" value="NOD1/2_WH"/>
</dbReference>
<dbReference type="InterPro" id="IPR043136">
    <property type="entry name" value="B30.2/SPRY_sf"/>
</dbReference>
<dbReference type="Gene3D" id="3.40.50.300">
    <property type="entry name" value="P-loop containing nucleotide triphosphate hydrolases"/>
    <property type="match status" value="1"/>
</dbReference>
<keyword evidence="2" id="KW-0963">Cytoplasm</keyword>
<dbReference type="InterPro" id="IPR003877">
    <property type="entry name" value="SPRY_dom"/>
</dbReference>
<evidence type="ECO:0000259" key="8">
    <source>
        <dbReference type="PROSITE" id="PS50188"/>
    </source>
</evidence>
<dbReference type="Ensembl" id="ENSGACT00000036919.1">
    <property type="protein sequence ID" value="ENSGACP00000059358.1"/>
    <property type="gene ID" value="ENSGACG00000033752.1"/>
</dbReference>
<dbReference type="CDD" id="cd16040">
    <property type="entry name" value="SPRY_PRY_SNTX"/>
    <property type="match status" value="1"/>
</dbReference>
<dbReference type="Pfam" id="PF14484">
    <property type="entry name" value="FISNA"/>
    <property type="match status" value="1"/>
</dbReference>
<keyword evidence="3" id="KW-0433">Leucine-rich repeat</keyword>
<dbReference type="GO" id="GO:0005737">
    <property type="term" value="C:cytoplasm"/>
    <property type="evidence" value="ECO:0007669"/>
    <property type="project" value="UniProtKB-SubCell"/>
</dbReference>
<dbReference type="InterPro" id="IPR027417">
    <property type="entry name" value="P-loop_NTPase"/>
</dbReference>
<dbReference type="InterPro" id="IPR041267">
    <property type="entry name" value="NLRP_HD2"/>
</dbReference>
<keyword evidence="4" id="KW-0677">Repeat</keyword>
<dbReference type="GO" id="GO:0005524">
    <property type="term" value="F:ATP binding"/>
    <property type="evidence" value="ECO:0007669"/>
    <property type="project" value="UniProtKB-KW"/>
</dbReference>
<evidence type="ECO:0000256" key="3">
    <source>
        <dbReference type="ARBA" id="ARBA00022614"/>
    </source>
</evidence>
<dbReference type="Proteomes" id="UP000007635">
    <property type="component" value="Unassembled WGS sequence"/>
</dbReference>
<evidence type="ECO:0000256" key="2">
    <source>
        <dbReference type="ARBA" id="ARBA00022490"/>
    </source>
</evidence>
<feature type="domain" description="NACHT" evidence="9">
    <location>
        <begin position="294"/>
        <end position="428"/>
    </location>
</feature>
<keyword evidence="11" id="KW-1185">Reference proteome</keyword>
<dbReference type="InterPro" id="IPR013320">
    <property type="entry name" value="ConA-like_dom_sf"/>
</dbReference>
<evidence type="ECO:0000313" key="11">
    <source>
        <dbReference type="Proteomes" id="UP000007635"/>
    </source>
</evidence>
<accession>A0AAQ4R903</accession>
<evidence type="ECO:0000256" key="5">
    <source>
        <dbReference type="ARBA" id="ARBA00022741"/>
    </source>
</evidence>
<evidence type="ECO:0000259" key="9">
    <source>
        <dbReference type="PROSITE" id="PS50837"/>
    </source>
</evidence>
<organism evidence="10 11">
    <name type="scientific">Gasterosteus aculeatus aculeatus</name>
    <name type="common">three-spined stickleback</name>
    <dbReference type="NCBI Taxonomy" id="481459"/>
    <lineage>
        <taxon>Eukaryota</taxon>
        <taxon>Metazoa</taxon>
        <taxon>Chordata</taxon>
        <taxon>Craniata</taxon>
        <taxon>Vertebrata</taxon>
        <taxon>Euteleostomi</taxon>
        <taxon>Actinopterygii</taxon>
        <taxon>Neopterygii</taxon>
        <taxon>Teleostei</taxon>
        <taxon>Neoteleostei</taxon>
        <taxon>Acanthomorphata</taxon>
        <taxon>Eupercaria</taxon>
        <taxon>Perciformes</taxon>
        <taxon>Cottioidei</taxon>
        <taxon>Gasterosteales</taxon>
        <taxon>Gasterosteidae</taxon>
        <taxon>Gasterosteus</taxon>
    </lineage>
</organism>
<evidence type="ECO:0000256" key="6">
    <source>
        <dbReference type="ARBA" id="ARBA00022840"/>
    </source>
</evidence>
<evidence type="ECO:0000256" key="7">
    <source>
        <dbReference type="SAM" id="MobiDB-lite"/>
    </source>
</evidence>
<dbReference type="SMART" id="SM00449">
    <property type="entry name" value="SPRY"/>
    <property type="match status" value="1"/>
</dbReference>
<dbReference type="FunFam" id="2.60.120.920:FF:000037">
    <property type="entry name" value="Si:dkey-191j3.2"/>
    <property type="match status" value="1"/>
</dbReference>
<dbReference type="SUPFAM" id="SSF52047">
    <property type="entry name" value="RNI-like"/>
    <property type="match status" value="1"/>
</dbReference>
<name>A0AAQ4R903_GASAC</name>